<organism evidence="3 4">
    <name type="scientific">Thermaerobacter marianensis (strain ATCC 700841 / DSM 12885 / JCM 10246 / 7p75a)</name>
    <dbReference type="NCBI Taxonomy" id="644966"/>
    <lineage>
        <taxon>Bacteria</taxon>
        <taxon>Bacillati</taxon>
        <taxon>Bacillota</taxon>
        <taxon>Clostridia</taxon>
        <taxon>Eubacteriales</taxon>
        <taxon>Clostridiales Family XVII. Incertae Sedis</taxon>
        <taxon>Thermaerobacter</taxon>
    </lineage>
</organism>
<proteinExistence type="predicted"/>
<dbReference type="STRING" id="644966.Tmar_0552"/>
<feature type="region of interest" description="Disordered" evidence="1">
    <location>
        <begin position="45"/>
        <end position="66"/>
    </location>
</feature>
<evidence type="ECO:0000313" key="3">
    <source>
        <dbReference type="EMBL" id="ADU50673.1"/>
    </source>
</evidence>
<dbReference type="KEGG" id="tmr:Tmar_0552"/>
<evidence type="ECO:0000256" key="1">
    <source>
        <dbReference type="SAM" id="MobiDB-lite"/>
    </source>
</evidence>
<dbReference type="Pfam" id="PF04069">
    <property type="entry name" value="OpuAC"/>
    <property type="match status" value="1"/>
</dbReference>
<evidence type="ECO:0000313" key="4">
    <source>
        <dbReference type="Proteomes" id="UP000008915"/>
    </source>
</evidence>
<dbReference type="GO" id="GO:0022857">
    <property type="term" value="F:transmembrane transporter activity"/>
    <property type="evidence" value="ECO:0007669"/>
    <property type="project" value="InterPro"/>
</dbReference>
<dbReference type="GO" id="GO:0043190">
    <property type="term" value="C:ATP-binding cassette (ABC) transporter complex"/>
    <property type="evidence" value="ECO:0007669"/>
    <property type="project" value="InterPro"/>
</dbReference>
<dbReference type="Gene3D" id="3.40.190.10">
    <property type="entry name" value="Periplasmic binding protein-like II"/>
    <property type="match status" value="1"/>
</dbReference>
<dbReference type="OrthoDB" id="9801163at2"/>
<gene>
    <name evidence="3" type="ordered locus">Tmar_0552</name>
</gene>
<reference evidence="3 4" key="1">
    <citation type="journal article" date="2010" name="Stand. Genomic Sci.">
        <title>Complete genome sequence of Thermaerobacter marianensis type strain (7p75a).</title>
        <authorList>
            <person name="Han C."/>
            <person name="Gu W."/>
            <person name="Zhang X."/>
            <person name="Lapidus A."/>
            <person name="Nolan M."/>
            <person name="Copeland A."/>
            <person name="Lucas S."/>
            <person name="Del Rio T.G."/>
            <person name="Tice H."/>
            <person name="Cheng J.F."/>
            <person name="Tapia R."/>
            <person name="Goodwin L."/>
            <person name="Pitluck S."/>
            <person name="Pagani I."/>
            <person name="Ivanova N."/>
            <person name="Mavromatis K."/>
            <person name="Mikhailova N."/>
            <person name="Pati A."/>
            <person name="Chen A."/>
            <person name="Palaniappan K."/>
            <person name="Land M."/>
            <person name="Hauser L."/>
            <person name="Chang Y.J."/>
            <person name="Jeffries C.D."/>
            <person name="Schneider S."/>
            <person name="Rohde M."/>
            <person name="Goker M."/>
            <person name="Pukall R."/>
            <person name="Woyke T."/>
            <person name="Bristow J."/>
            <person name="Eisen J.A."/>
            <person name="Markowitz V."/>
            <person name="Hugenholtz P."/>
            <person name="Kyrpides N.C."/>
            <person name="Klenk H.P."/>
            <person name="Detter J.C."/>
        </authorList>
    </citation>
    <scope>NUCLEOTIDE SEQUENCE [LARGE SCALE GENOMIC DNA]</scope>
    <source>
        <strain evidence="4">ATCC 700841 / DSM 12885 / JCM 10246 / 7p75a</strain>
    </source>
</reference>
<evidence type="ECO:0000259" key="2">
    <source>
        <dbReference type="Pfam" id="PF04069"/>
    </source>
</evidence>
<sequence>MKTAARRAAGSRRHAPRVLRWALSSLTLLVLLLAAGCGTGAGGPGGSGSGDGGSGGGSAGGGPAGGSGGKPTLVFGDFSWDSVQVHNRIAGFIIEHGYGYPVDYKFGDTIPILQGLQDGSVHITMEMWPDNIREAWQKALDAGQVLDLGPNYPEAPQGWYVPAYVVKGDPRRGIEPMAPDLRSVQDLERYWQLFEDPSEPGKGRFYNCPTGWVCSDINAQKLAAYGLDDRFTAFNPGSEAGLNTSITTAYQQGKPWVGYYWEPTWVTGKYELIRLEEPAYTDACWESDKACAYPPSQVLVAANAELEAMAPEVVDFLKKYDTTLEQTAAALAYMEDEKAEPADAAVWFLRTYRDWEQWVPAEVRDRVNAALEEVN</sequence>
<reference evidence="4" key="2">
    <citation type="journal article" date="2010" name="Stand. Genomic Sci.">
        <title>Complete genome sequence of Thermaerobacter marianensis type strain (7p75aT).</title>
        <authorList>
            <person name="Han C."/>
            <person name="Gu W."/>
            <person name="Zhang X."/>
            <person name="Lapidus A."/>
            <person name="Nolan M."/>
            <person name="Copeland A."/>
            <person name="Lucas S."/>
            <person name="Glavina Del Rio T."/>
            <person name="Tice H."/>
            <person name="Cheng J."/>
            <person name="Tapia R."/>
            <person name="Goodwin L."/>
            <person name="Pitluck S."/>
            <person name="Pagani I."/>
            <person name="Ivanova N."/>
            <person name="Mavromatis K."/>
            <person name="Mikhailova N."/>
            <person name="Pati A."/>
            <person name="Chen A."/>
            <person name="Palaniappan K."/>
            <person name="Land M."/>
            <person name="Hauser L."/>
            <person name="Chang Y."/>
            <person name="Jeffries C."/>
            <person name="Schneider S."/>
            <person name="Rohde M."/>
            <person name="Goker M."/>
            <person name="Pukall R."/>
            <person name="Woyke T."/>
            <person name="Bristow J."/>
            <person name="Eisen J."/>
            <person name="Markowitz V."/>
            <person name="Hugenholtz P."/>
            <person name="Kyrpides N."/>
            <person name="Klenk H."/>
            <person name="Detter J."/>
        </authorList>
    </citation>
    <scope>NUCLEOTIDE SEQUENCE [LARGE SCALE GENOMIC DNA]</scope>
    <source>
        <strain evidence="4">ATCC 700841 / DSM 12885 / JCM 10246 / 7p75a</strain>
    </source>
</reference>
<keyword evidence="4" id="KW-1185">Reference proteome</keyword>
<dbReference type="Proteomes" id="UP000008915">
    <property type="component" value="Chromosome"/>
</dbReference>
<dbReference type="SUPFAM" id="SSF53850">
    <property type="entry name" value="Periplasmic binding protein-like II"/>
    <property type="match status" value="1"/>
</dbReference>
<accession>E6SHA9</accession>
<protein>
    <submittedName>
        <fullName evidence="3">Substrate-binding region of ABC-type glycine betaine transport system</fullName>
    </submittedName>
</protein>
<name>E6SHA9_THEM7</name>
<dbReference type="EMBL" id="CP002344">
    <property type="protein sequence ID" value="ADU50673.1"/>
    <property type="molecule type" value="Genomic_DNA"/>
</dbReference>
<dbReference type="InterPro" id="IPR007210">
    <property type="entry name" value="ABC_Gly_betaine_transp_sub-bd"/>
</dbReference>
<dbReference type="eggNOG" id="COG2113">
    <property type="taxonomic scope" value="Bacteria"/>
</dbReference>
<dbReference type="AlphaFoldDB" id="E6SHA9"/>
<dbReference type="HOGENOM" id="CLU_072510_0_0_9"/>
<dbReference type="CDD" id="cd13641">
    <property type="entry name" value="PBP2_HisX_like"/>
    <property type="match status" value="1"/>
</dbReference>
<feature type="domain" description="ABC-type glycine betaine transport system substrate-binding" evidence="2">
    <location>
        <begin position="72"/>
        <end position="350"/>
    </location>
</feature>
<dbReference type="RefSeq" id="WP_013494978.1">
    <property type="nucleotide sequence ID" value="NC_014831.1"/>
</dbReference>
<dbReference type="Gene3D" id="3.40.190.100">
    <property type="entry name" value="Glycine betaine-binding periplasmic protein, domain 2"/>
    <property type="match status" value="1"/>
</dbReference>